<evidence type="ECO:0000313" key="2">
    <source>
        <dbReference type="Proteomes" id="UP000434209"/>
    </source>
</evidence>
<reference evidence="1 2" key="1">
    <citation type="submission" date="2019-12" db="EMBL/GenBank/DDBJ databases">
        <title>Paraburkholderia acidiphila 7Q-K02 sp. nov and Paraburkholderia acidisoli DHF22 sp. nov., two strains isolated from forest soil.</title>
        <authorList>
            <person name="Gao Z."/>
            <person name="Qiu L."/>
        </authorList>
    </citation>
    <scope>NUCLEOTIDE SEQUENCE [LARGE SCALE GENOMIC DNA]</scope>
    <source>
        <strain evidence="1 2">7Q-K02</strain>
    </source>
</reference>
<accession>A0A7Z2J8B9</accession>
<name>A0A7Z2J8B9_9BURK</name>
<organism evidence="1 2">
    <name type="scientific">Paraburkholderia acidiphila</name>
    <dbReference type="NCBI Taxonomy" id="2571747"/>
    <lineage>
        <taxon>Bacteria</taxon>
        <taxon>Pseudomonadati</taxon>
        <taxon>Pseudomonadota</taxon>
        <taxon>Betaproteobacteria</taxon>
        <taxon>Burkholderiales</taxon>
        <taxon>Burkholderiaceae</taxon>
        <taxon>Paraburkholderia</taxon>
    </lineage>
</organism>
<dbReference type="KEGG" id="pacp:FAZ97_02670"/>
<dbReference type="Pfam" id="PF13711">
    <property type="entry name" value="DUF4160"/>
    <property type="match status" value="1"/>
</dbReference>
<sequence length="82" mass="9299">MPTVHRVAGYRVAIFSHDHRAAHVHVASPQGSCVFKLNGPEGPLALRELYELAEQQVARLTRALEPEISMLCMAWWRIHGFH</sequence>
<gene>
    <name evidence="1" type="ORF">FAZ97_02670</name>
</gene>
<dbReference type="AlphaFoldDB" id="A0A7Z2J8B9"/>
<evidence type="ECO:0000313" key="1">
    <source>
        <dbReference type="EMBL" id="QGZ53900.1"/>
    </source>
</evidence>
<dbReference type="Proteomes" id="UP000434209">
    <property type="component" value="Chromosome 1"/>
</dbReference>
<dbReference type="RefSeq" id="WP_158757060.1">
    <property type="nucleotide sequence ID" value="NZ_CP046909.1"/>
</dbReference>
<proteinExistence type="predicted"/>
<dbReference type="EMBL" id="CP046909">
    <property type="protein sequence ID" value="QGZ53900.1"/>
    <property type="molecule type" value="Genomic_DNA"/>
</dbReference>
<dbReference type="OrthoDB" id="122670at2"/>
<protein>
    <submittedName>
        <fullName evidence="1">DUF4160 domain-containing protein</fullName>
    </submittedName>
</protein>
<dbReference type="InterPro" id="IPR025427">
    <property type="entry name" value="DUF4160"/>
</dbReference>
<keyword evidence="2" id="KW-1185">Reference proteome</keyword>